<evidence type="ECO:0000256" key="2">
    <source>
        <dbReference type="ARBA" id="ARBA00022857"/>
    </source>
</evidence>
<dbReference type="FunFam" id="3.40.50.720:FF:000084">
    <property type="entry name" value="Short-chain dehydrogenase reductase"/>
    <property type="match status" value="1"/>
</dbReference>
<dbReference type="Proteomes" id="UP000597444">
    <property type="component" value="Unassembled WGS sequence"/>
</dbReference>
<organism evidence="5 6">
    <name type="scientific">Reticulibacter mediterranei</name>
    <dbReference type="NCBI Taxonomy" id="2778369"/>
    <lineage>
        <taxon>Bacteria</taxon>
        <taxon>Bacillati</taxon>
        <taxon>Chloroflexota</taxon>
        <taxon>Ktedonobacteria</taxon>
        <taxon>Ktedonobacterales</taxon>
        <taxon>Reticulibacteraceae</taxon>
        <taxon>Reticulibacter</taxon>
    </lineage>
</organism>
<dbReference type="InterPro" id="IPR002347">
    <property type="entry name" value="SDR_fam"/>
</dbReference>
<dbReference type="EMBL" id="BNJK01000002">
    <property type="protein sequence ID" value="GHO98001.1"/>
    <property type="molecule type" value="Genomic_DNA"/>
</dbReference>
<evidence type="ECO:0000256" key="3">
    <source>
        <dbReference type="ARBA" id="ARBA00023002"/>
    </source>
</evidence>
<dbReference type="PANTHER" id="PTHR43618:SF2">
    <property type="entry name" value="CHAIN DEHYDROGENASE, PUTATIVE (AFU_ORTHOLOGUE AFUA_6G06930)-RELATED"/>
    <property type="match status" value="1"/>
</dbReference>
<dbReference type="InterPro" id="IPR020904">
    <property type="entry name" value="Sc_DH/Rdtase_CS"/>
</dbReference>
<dbReference type="RefSeq" id="WP_220208774.1">
    <property type="nucleotide sequence ID" value="NZ_BNJK01000002.1"/>
</dbReference>
<dbReference type="PRINTS" id="PR00081">
    <property type="entry name" value="GDHRDH"/>
</dbReference>
<dbReference type="Pfam" id="PF00106">
    <property type="entry name" value="adh_short"/>
    <property type="match status" value="1"/>
</dbReference>
<reference evidence="5" key="1">
    <citation type="submission" date="2020-10" db="EMBL/GenBank/DDBJ databases">
        <title>Taxonomic study of unclassified bacteria belonging to the class Ktedonobacteria.</title>
        <authorList>
            <person name="Yabe S."/>
            <person name="Wang C.M."/>
            <person name="Zheng Y."/>
            <person name="Sakai Y."/>
            <person name="Cavaletti L."/>
            <person name="Monciardini P."/>
            <person name="Donadio S."/>
        </authorList>
    </citation>
    <scope>NUCLEOTIDE SEQUENCE</scope>
    <source>
        <strain evidence="5">ID150040</strain>
    </source>
</reference>
<name>A0A8J3IZC0_9CHLR</name>
<dbReference type="GO" id="GO:0016491">
    <property type="term" value="F:oxidoreductase activity"/>
    <property type="evidence" value="ECO:0007669"/>
    <property type="project" value="UniProtKB-KW"/>
</dbReference>
<protein>
    <submittedName>
        <fullName evidence="5">3-ketoacyl-ACP reductase</fullName>
    </submittedName>
</protein>
<dbReference type="Gene3D" id="3.40.50.720">
    <property type="entry name" value="NAD(P)-binding Rossmann-like Domain"/>
    <property type="match status" value="1"/>
</dbReference>
<comment type="similarity">
    <text evidence="1 4">Belongs to the short-chain dehydrogenases/reductases (SDR) family.</text>
</comment>
<accession>A0A8J3IZC0</accession>
<dbReference type="AlphaFoldDB" id="A0A8J3IZC0"/>
<dbReference type="InterPro" id="IPR052178">
    <property type="entry name" value="Sec_Metab_Biosynth_SDR"/>
</dbReference>
<dbReference type="PRINTS" id="PR00080">
    <property type="entry name" value="SDRFAMILY"/>
</dbReference>
<evidence type="ECO:0000256" key="4">
    <source>
        <dbReference type="RuleBase" id="RU000363"/>
    </source>
</evidence>
<evidence type="ECO:0000313" key="5">
    <source>
        <dbReference type="EMBL" id="GHO98001.1"/>
    </source>
</evidence>
<dbReference type="SUPFAM" id="SSF51735">
    <property type="entry name" value="NAD(P)-binding Rossmann-fold domains"/>
    <property type="match status" value="1"/>
</dbReference>
<keyword evidence="6" id="KW-1185">Reference proteome</keyword>
<sequence>MDIQGKVALITGGGTGLGRVIAQQLAREGMQIAAHYSRSEQEARDTVKEIQELGVRAMAVQADLNAPALVANCKRMVEEVADHFGRLDLLINNAGTTRGVPFSDLDALTEVDWDDVLNVNTKAPFFTAQAAAPIMQRNGGGQIINTASIAGLGTTASSIAYAVSKAGMIHLTRCLAVALAPTIRVNAVAPGVLTTRWNSNFTAERLQQITQQTPLQKVVGLEDAAAVYVMLARNESMTGEIITVDAGVTL</sequence>
<dbReference type="InterPro" id="IPR036291">
    <property type="entry name" value="NAD(P)-bd_dom_sf"/>
</dbReference>
<comment type="caution">
    <text evidence="5">The sequence shown here is derived from an EMBL/GenBank/DDBJ whole genome shotgun (WGS) entry which is preliminary data.</text>
</comment>
<evidence type="ECO:0000256" key="1">
    <source>
        <dbReference type="ARBA" id="ARBA00006484"/>
    </source>
</evidence>
<dbReference type="PANTHER" id="PTHR43618">
    <property type="entry name" value="7-ALPHA-HYDROXYSTEROID DEHYDROGENASE"/>
    <property type="match status" value="1"/>
</dbReference>
<dbReference type="CDD" id="cd05233">
    <property type="entry name" value="SDR_c"/>
    <property type="match status" value="1"/>
</dbReference>
<keyword evidence="2" id="KW-0521">NADP</keyword>
<keyword evidence="3" id="KW-0560">Oxidoreductase</keyword>
<evidence type="ECO:0000313" key="6">
    <source>
        <dbReference type="Proteomes" id="UP000597444"/>
    </source>
</evidence>
<dbReference type="PROSITE" id="PS00061">
    <property type="entry name" value="ADH_SHORT"/>
    <property type="match status" value="1"/>
</dbReference>
<gene>
    <name evidence="5" type="ORF">KSF_080490</name>
</gene>
<proteinExistence type="inferred from homology"/>